<name>M1K4M5_9EUKA</name>
<keyword evidence="1" id="KW-0496">Mitochondrion</keyword>
<gene>
    <name evidence="1" type="primary">orf135</name>
</gene>
<evidence type="ECO:0000313" key="1">
    <source>
        <dbReference type="EMBL" id="AGE93594.1"/>
    </source>
</evidence>
<reference evidence="1" key="1">
    <citation type="journal article" date="2008" name="Mol. Biol. Evol.">
        <title>A phylogenomic investigation into the origin of metazoa.</title>
        <authorList>
            <person name="Ruiz-Trillo I."/>
            <person name="Roger A.J."/>
            <person name="Burger G."/>
            <person name="Gray M.W."/>
            <person name="Lang B.F."/>
        </authorList>
    </citation>
    <scope>NUCLEOTIDE SEQUENCE</scope>
    <source>
        <strain evidence="1">ATCC 30864</strain>
    </source>
</reference>
<dbReference type="AlphaFoldDB" id="M1K4M5"/>
<reference evidence="1" key="2">
    <citation type="submission" date="2012-12" db="EMBL/GenBank/DDBJ databases">
        <authorList>
            <person name="Lang B.F."/>
        </authorList>
    </citation>
    <scope>NUCLEOTIDE SEQUENCE</scope>
    <source>
        <strain evidence="1">ATCC 30864</strain>
    </source>
</reference>
<proteinExistence type="predicted"/>
<accession>M1K4M5</accession>
<protein>
    <submittedName>
        <fullName evidence="1">Uncharacterized protein</fullName>
    </submittedName>
</protein>
<dbReference type="EMBL" id="KC573038">
    <property type="protein sequence ID" value="AGE93594.1"/>
    <property type="molecule type" value="Genomic_DNA"/>
</dbReference>
<sequence length="135" mass="15890">MRAATPCVSSIYHSTYIPNPPQLGSLILVVDWCAVRIEYNPLHIYSNLEYSIANIFQYGLYPPHTKCSHPTIHLTFHLTFRIKDPNCWSKDPNYGDLVYSYIVQLSIYQYGIFQYSIIQYSIIQYSIYHRQYIPI</sequence>
<geneLocation type="mitochondrion" evidence="1"/>
<organism evidence="1">
    <name type="scientific">Capsaspora owczarzaki</name>
    <dbReference type="NCBI Taxonomy" id="192875"/>
    <lineage>
        <taxon>Eukaryota</taxon>
        <taxon>Filasterea</taxon>
        <taxon>Capsaspora</taxon>
    </lineage>
</organism>